<evidence type="ECO:0000313" key="1">
    <source>
        <dbReference type="EMBL" id="QTR52578.1"/>
    </source>
</evidence>
<accession>A0A975IGH3</accession>
<dbReference type="Proteomes" id="UP000672009">
    <property type="component" value="Chromosome"/>
</dbReference>
<sequence>MLELLQQRLDRYQAKDPLQEEQALKEIMQEIALYALWQAGFFEVAAFQGGTSLRILHQLPRFSEDLDFLLKQPDPAFAWEKYLQPLLAVFELFGLRPEVLDKSRMDQAVRKALLKDDSIAGQLNLSFYAGLGNPARHLKIKLEVDVNPPAGSGFGYSYLDFPLDFEVCHQDLASNFALKIHALLCRPYLKGRDWYDFAWYVKQGVAPNLLHLQAALQQSGAWAGQGIVVDTAWLQATLTTKISTINWKKAVSDVERFVPLWERPALQLWSERFFLQKLAHLPFTPYSASPPQSH</sequence>
<dbReference type="Pfam" id="PF08843">
    <property type="entry name" value="AbiEii"/>
    <property type="match status" value="1"/>
</dbReference>
<dbReference type="InterPro" id="IPR014942">
    <property type="entry name" value="AbiEii"/>
</dbReference>
<dbReference type="AlphaFoldDB" id="A0A975IGH3"/>
<keyword evidence="1" id="KW-0808">Transferase</keyword>
<proteinExistence type="predicted"/>
<keyword evidence="2" id="KW-1185">Reference proteome</keyword>
<dbReference type="GO" id="GO:0016740">
    <property type="term" value="F:transferase activity"/>
    <property type="evidence" value="ECO:0007669"/>
    <property type="project" value="UniProtKB-KW"/>
</dbReference>
<dbReference type="Gene3D" id="3.10.450.620">
    <property type="entry name" value="JHP933, nucleotidyltransferase-like core domain"/>
    <property type="match status" value="1"/>
</dbReference>
<dbReference type="KEGG" id="tun:J9260_12745"/>
<dbReference type="EMBL" id="CP072793">
    <property type="protein sequence ID" value="QTR52578.1"/>
    <property type="molecule type" value="Genomic_DNA"/>
</dbReference>
<organism evidence="1 2">
    <name type="scientific">Thiothrix unzii</name>
    <dbReference type="NCBI Taxonomy" id="111769"/>
    <lineage>
        <taxon>Bacteria</taxon>
        <taxon>Pseudomonadati</taxon>
        <taxon>Pseudomonadota</taxon>
        <taxon>Gammaproteobacteria</taxon>
        <taxon>Thiotrichales</taxon>
        <taxon>Thiotrichaceae</taxon>
        <taxon>Thiothrix</taxon>
    </lineage>
</organism>
<dbReference type="RefSeq" id="WP_210218118.1">
    <property type="nucleotide sequence ID" value="NZ_CP072793.1"/>
</dbReference>
<evidence type="ECO:0000313" key="2">
    <source>
        <dbReference type="Proteomes" id="UP000672009"/>
    </source>
</evidence>
<gene>
    <name evidence="1" type="ORF">J9260_12745</name>
</gene>
<name>A0A975IGH3_9GAMM</name>
<protein>
    <submittedName>
        <fullName evidence="1">Nucleotidyl transferase AbiEii/AbiGii toxin family protein</fullName>
    </submittedName>
</protein>
<reference evidence="1" key="1">
    <citation type="submission" date="2021-04" db="EMBL/GenBank/DDBJ databases">
        <title>Genomics, taxonomy and metabolism of representatives of sulfur bacteria of the genus Thiothrix: Thiothrix fructosivorans QT, Thiothrix unzii A1T and three new species, Thiothrix subterranea sp. nov., Thiothrix litoralis sp. nov. and 'Candidatus Thiothrix anitrata' sp. nov.</title>
        <authorList>
            <person name="Ravin N.V."/>
            <person name="Smolyakov D."/>
            <person name="Rudenko T.S."/>
            <person name="Mardanov A.V."/>
            <person name="Beletsky A.V."/>
            <person name="Markov N.D."/>
            <person name="Fomenkov A.I."/>
            <person name="Roberts R.J."/>
            <person name="Karnachuk O.V."/>
            <person name="Novikov A."/>
            <person name="Grabovich M.Y."/>
        </authorList>
    </citation>
    <scope>NUCLEOTIDE SEQUENCE</scope>
    <source>
        <strain evidence="1">A1</strain>
    </source>
</reference>